<dbReference type="RefSeq" id="WP_087412494.1">
    <property type="nucleotide sequence ID" value="NZ_CALIXP010000024.1"/>
</dbReference>
<dbReference type="Proteomes" id="UP000196587">
    <property type="component" value="Unassembled WGS sequence"/>
</dbReference>
<feature type="chain" id="PRO_5012395901" evidence="5">
    <location>
        <begin position="21"/>
        <end position="572"/>
    </location>
</feature>
<feature type="signal peptide" evidence="5">
    <location>
        <begin position="1"/>
        <end position="20"/>
    </location>
</feature>
<evidence type="ECO:0000256" key="4">
    <source>
        <dbReference type="SAM" id="Phobius"/>
    </source>
</evidence>
<dbReference type="SUPFAM" id="SSF46689">
    <property type="entry name" value="Homeodomain-like"/>
    <property type="match status" value="1"/>
</dbReference>
<keyword evidence="4" id="KW-0812">Transmembrane</keyword>
<proteinExistence type="predicted"/>
<evidence type="ECO:0000313" key="8">
    <source>
        <dbReference type="Proteomes" id="UP000196587"/>
    </source>
</evidence>
<sequence>MKNFLYICFLFLVDNVFLMAQEKENNEQSSPYTEQYITDIYMTEPDRALQLLDEAEEKRVMLPARINDLRSMVYRNKYQCKLAFRYARRAYVQDSVANNTPEHLLKMTIELADLASLLSEYEVSNRYVVEGIRLARNMNDEQAEAKLLFCMGENKRRLSFKKEAYETFDEAIRLLSDADDAYGLRMLSYFCGVKMSFLIDDNLIDDALAVGLYRQELLDKMERTEGMQEAYLDLQKSYLYSKLAYLYYRSGDKKKAEKCFAKYKSTQAASTPEGKYNATPYLLVTGQYREILDNCRDLKELFREQDTINYQYRGILSKEIMAYTGLGEYKQAAELSALFIAVTDSIHQREKTNAALELDTLYDVDEKEAHIVEQASQLRIRTVSLIFICILVLLALFFLWKVWLQNRNIKDKNRALMKYINEELSAQKKKQQSSGDAEPLLSHHELDTESSDAGQEYEINKLVFQKLDSLIRKDELYLSADLSREDLVRMAHMNNTRFAKMIKENTGTNLNGYINELRLNHAIQLLKEHPEYTLRAIAEASGINSMPTFHNLFKSKTGMTPSEFKKVQMEME</sequence>
<keyword evidence="4" id="KW-1133">Transmembrane helix</keyword>
<dbReference type="GO" id="GO:0043565">
    <property type="term" value="F:sequence-specific DNA binding"/>
    <property type="evidence" value="ECO:0007669"/>
    <property type="project" value="InterPro"/>
</dbReference>
<dbReference type="SMART" id="SM00342">
    <property type="entry name" value="HTH_ARAC"/>
    <property type="match status" value="1"/>
</dbReference>
<dbReference type="InterPro" id="IPR011990">
    <property type="entry name" value="TPR-like_helical_dom_sf"/>
</dbReference>
<gene>
    <name evidence="7" type="ORF">B5F24_06825</name>
</gene>
<dbReference type="AlphaFoldDB" id="A0A1Y4JUD7"/>
<reference evidence="8" key="1">
    <citation type="submission" date="2017-04" db="EMBL/GenBank/DDBJ databases">
        <title>Function of individual gut microbiota members based on whole genome sequencing of pure cultures obtained from chicken caecum.</title>
        <authorList>
            <person name="Medvecky M."/>
            <person name="Cejkova D."/>
            <person name="Polansky O."/>
            <person name="Karasova D."/>
            <person name="Kubasova T."/>
            <person name="Cizek A."/>
            <person name="Rychlik I."/>
        </authorList>
    </citation>
    <scope>NUCLEOTIDE SEQUENCE [LARGE SCALE GENOMIC DNA]</scope>
    <source>
        <strain evidence="8">An189</strain>
    </source>
</reference>
<dbReference type="EMBL" id="NFKE01000004">
    <property type="protein sequence ID" value="OUP34880.1"/>
    <property type="molecule type" value="Genomic_DNA"/>
</dbReference>
<dbReference type="SUPFAM" id="SSF48452">
    <property type="entry name" value="TPR-like"/>
    <property type="match status" value="1"/>
</dbReference>
<dbReference type="Pfam" id="PF12833">
    <property type="entry name" value="HTH_18"/>
    <property type="match status" value="1"/>
</dbReference>
<accession>A0A1Y4JUD7</accession>
<dbReference type="InterPro" id="IPR018060">
    <property type="entry name" value="HTH_AraC"/>
</dbReference>
<dbReference type="PROSITE" id="PS00041">
    <property type="entry name" value="HTH_ARAC_FAMILY_1"/>
    <property type="match status" value="1"/>
</dbReference>
<feature type="transmembrane region" description="Helical" evidence="4">
    <location>
        <begin position="383"/>
        <end position="404"/>
    </location>
</feature>
<keyword evidence="3" id="KW-0804">Transcription</keyword>
<dbReference type="InterPro" id="IPR018062">
    <property type="entry name" value="HTH_AraC-typ_CS"/>
</dbReference>
<evidence type="ECO:0000259" key="6">
    <source>
        <dbReference type="PROSITE" id="PS01124"/>
    </source>
</evidence>
<feature type="domain" description="HTH araC/xylS-type" evidence="6">
    <location>
        <begin position="468"/>
        <end position="567"/>
    </location>
</feature>
<dbReference type="Gene3D" id="1.25.40.10">
    <property type="entry name" value="Tetratricopeptide repeat domain"/>
    <property type="match status" value="1"/>
</dbReference>
<evidence type="ECO:0000256" key="3">
    <source>
        <dbReference type="ARBA" id="ARBA00023163"/>
    </source>
</evidence>
<name>A0A1Y4JUD7_9BACE</name>
<organism evidence="7 8">
    <name type="scientific">Bacteroides clarus</name>
    <dbReference type="NCBI Taxonomy" id="626929"/>
    <lineage>
        <taxon>Bacteria</taxon>
        <taxon>Pseudomonadati</taxon>
        <taxon>Bacteroidota</taxon>
        <taxon>Bacteroidia</taxon>
        <taxon>Bacteroidales</taxon>
        <taxon>Bacteroidaceae</taxon>
        <taxon>Bacteroides</taxon>
    </lineage>
</organism>
<keyword evidence="2" id="KW-0238">DNA-binding</keyword>
<comment type="caution">
    <text evidence="7">The sequence shown here is derived from an EMBL/GenBank/DDBJ whole genome shotgun (WGS) entry which is preliminary data.</text>
</comment>
<evidence type="ECO:0000256" key="1">
    <source>
        <dbReference type="ARBA" id="ARBA00023015"/>
    </source>
</evidence>
<keyword evidence="4" id="KW-0472">Membrane</keyword>
<evidence type="ECO:0000256" key="2">
    <source>
        <dbReference type="ARBA" id="ARBA00023125"/>
    </source>
</evidence>
<keyword evidence="5" id="KW-0732">Signal</keyword>
<evidence type="ECO:0000256" key="5">
    <source>
        <dbReference type="SAM" id="SignalP"/>
    </source>
</evidence>
<protein>
    <submittedName>
        <fullName evidence="7">AraC family transcriptional regulator</fullName>
    </submittedName>
</protein>
<keyword evidence="1" id="KW-0805">Transcription regulation</keyword>
<evidence type="ECO:0000313" key="7">
    <source>
        <dbReference type="EMBL" id="OUP34880.1"/>
    </source>
</evidence>
<dbReference type="PANTHER" id="PTHR43280">
    <property type="entry name" value="ARAC-FAMILY TRANSCRIPTIONAL REGULATOR"/>
    <property type="match status" value="1"/>
</dbReference>
<dbReference type="PROSITE" id="PS01124">
    <property type="entry name" value="HTH_ARAC_FAMILY_2"/>
    <property type="match status" value="1"/>
</dbReference>
<dbReference type="PANTHER" id="PTHR43280:SF34">
    <property type="entry name" value="ARAC-FAMILY TRANSCRIPTIONAL REGULATOR"/>
    <property type="match status" value="1"/>
</dbReference>
<dbReference type="GO" id="GO:0003700">
    <property type="term" value="F:DNA-binding transcription factor activity"/>
    <property type="evidence" value="ECO:0007669"/>
    <property type="project" value="InterPro"/>
</dbReference>
<dbReference type="Gene3D" id="1.10.10.60">
    <property type="entry name" value="Homeodomain-like"/>
    <property type="match status" value="2"/>
</dbReference>
<dbReference type="InterPro" id="IPR009057">
    <property type="entry name" value="Homeodomain-like_sf"/>
</dbReference>